<reference evidence="4 5" key="1">
    <citation type="submission" date="2019-07" db="EMBL/GenBank/DDBJ databases">
        <authorList>
            <person name="Duangmal K."/>
            <person name="Teo W.F.A."/>
        </authorList>
    </citation>
    <scope>NUCLEOTIDE SEQUENCE [LARGE SCALE GENOMIC DNA]</scope>
    <source>
        <strain evidence="4 5">TBRC 6029</strain>
    </source>
</reference>
<dbReference type="AlphaFoldDB" id="A0A558CJJ3"/>
<dbReference type="InterPro" id="IPR016208">
    <property type="entry name" value="Ald_Oxase/xanthine_DH-like"/>
</dbReference>
<feature type="domain" description="Aldehyde oxidase/xanthine dehydrogenase a/b hammerhead" evidence="3">
    <location>
        <begin position="12"/>
        <end position="120"/>
    </location>
</feature>
<gene>
    <name evidence="4" type="ORF">FNH05_17300</name>
</gene>
<name>A0A558CJJ3_9PSEU</name>
<sequence length="727" mass="76009">MPARLDAPLKVTGSAKYGVDHNFPDMVYGYVVVSTIAHGEIESMDVTAVKSAPGVLGVYTPFDPLVMNAAMSPSFGETWVPLRSKKVVYVGQPIGFVVAETFEQARDAAMLVEVGYRQLPALTSLPDGLATAEAAVPAHVDTPPEIAVLADGVESIEDALAASPVVVDATYSTAPQHHTPMEPHSAVAVWESGRLTVYSGNQGANLQAVELATALELDPAAVRAVNPFVGGAFGGKARTSAPAFLAAAASRALGRPVKASLTREQVFTATAGRAATVQRITLGAERDGTLVALRHDSWSSTDIERSFIEPTSHGTSREWYATPNLAISQKVVPLHLPPPTFMRAPGEAPGSFALESAMDELAEALGMDPIELRQRNNSLAPPGKDLQWSSKHLDECFRIGAERFGWAERSPRGRADGDWLVGMGTAVAMFPALRFPASVGITLNADDTADVQTSGADPGTGLLTVLSLVGAESLDIAPERITPRLGDSALPPGGMSGGSTATASAGTAIMAGAAKVIDELLALASAPGAPFAGEEVTYADGRVHGGVPGDGRTMTFGEVLRAVGRPSLTAVGSSAPGEEMTKHSFSSFGAQFVEVRVHRLTREARVSRMLGVFDGGRVINDQAARSQLKGGMIWGVSAALHEGFEVESSGRFANADLAGYLIPVNADIPDIDVHFVEYPDTLHNDIGARGLGEIGTVGMAAAVANAIFNATGIRVRHIPIRIEDLLA</sequence>
<dbReference type="InterPro" id="IPR046867">
    <property type="entry name" value="AldOxase/xan_DH_MoCoBD2"/>
</dbReference>
<dbReference type="EMBL" id="VJWX01000159">
    <property type="protein sequence ID" value="TVT48930.1"/>
    <property type="molecule type" value="Genomic_DNA"/>
</dbReference>
<dbReference type="InterPro" id="IPR037165">
    <property type="entry name" value="AldOxase/xan_DH_Mopterin-bd_sf"/>
</dbReference>
<dbReference type="PANTHER" id="PTHR11908:SF132">
    <property type="entry name" value="ALDEHYDE OXIDASE 1-RELATED"/>
    <property type="match status" value="1"/>
</dbReference>
<dbReference type="Gene3D" id="3.30.365.10">
    <property type="entry name" value="Aldehyde oxidase/xanthine dehydrogenase, molybdopterin binding domain"/>
    <property type="match status" value="4"/>
</dbReference>
<evidence type="ECO:0000256" key="2">
    <source>
        <dbReference type="ARBA" id="ARBA00023002"/>
    </source>
</evidence>
<evidence type="ECO:0000313" key="4">
    <source>
        <dbReference type="EMBL" id="TVT48930.1"/>
    </source>
</evidence>
<dbReference type="GO" id="GO:0016491">
    <property type="term" value="F:oxidoreductase activity"/>
    <property type="evidence" value="ECO:0007669"/>
    <property type="project" value="UniProtKB-KW"/>
</dbReference>
<proteinExistence type="predicted"/>
<reference evidence="4 5" key="2">
    <citation type="submission" date="2019-08" db="EMBL/GenBank/DDBJ databases">
        <title>Amycolatopsis acidicola sp. nov., isolated from peat swamp forest soil.</title>
        <authorList>
            <person name="Srisuk N."/>
        </authorList>
    </citation>
    <scope>NUCLEOTIDE SEQUENCE [LARGE SCALE GENOMIC DNA]</scope>
    <source>
        <strain evidence="4 5">TBRC 6029</strain>
    </source>
</reference>
<dbReference type="SUPFAM" id="SSF54665">
    <property type="entry name" value="CO dehydrogenase molybdoprotein N-domain-like"/>
    <property type="match status" value="1"/>
</dbReference>
<protein>
    <submittedName>
        <fullName evidence="4">Xanthine dehydrogenase family protein molybdopterin-binding subunit</fullName>
    </submittedName>
</protein>
<dbReference type="Pfam" id="PF01315">
    <property type="entry name" value="Ald_Xan_dh_C"/>
    <property type="match status" value="1"/>
</dbReference>
<keyword evidence="2" id="KW-0560">Oxidoreductase</keyword>
<comment type="caution">
    <text evidence="4">The sequence shown here is derived from an EMBL/GenBank/DDBJ whole genome shotgun (WGS) entry which is preliminary data.</text>
</comment>
<evidence type="ECO:0000313" key="5">
    <source>
        <dbReference type="Proteomes" id="UP000320011"/>
    </source>
</evidence>
<evidence type="ECO:0000259" key="3">
    <source>
        <dbReference type="SMART" id="SM01008"/>
    </source>
</evidence>
<dbReference type="GO" id="GO:0005506">
    <property type="term" value="F:iron ion binding"/>
    <property type="evidence" value="ECO:0007669"/>
    <property type="project" value="InterPro"/>
</dbReference>
<dbReference type="Pfam" id="PF02738">
    <property type="entry name" value="MoCoBD_1"/>
    <property type="match status" value="1"/>
</dbReference>
<dbReference type="RefSeq" id="WP_144589621.1">
    <property type="nucleotide sequence ID" value="NZ_VJWX01000159.1"/>
</dbReference>
<dbReference type="Proteomes" id="UP000320011">
    <property type="component" value="Unassembled WGS sequence"/>
</dbReference>
<dbReference type="OrthoDB" id="135295at2"/>
<evidence type="ECO:0000256" key="1">
    <source>
        <dbReference type="ARBA" id="ARBA00022505"/>
    </source>
</evidence>
<accession>A0A558CJJ3</accession>
<dbReference type="SMART" id="SM01008">
    <property type="entry name" value="Ald_Xan_dh_C"/>
    <property type="match status" value="1"/>
</dbReference>
<dbReference type="SUPFAM" id="SSF56003">
    <property type="entry name" value="Molybdenum cofactor-binding domain"/>
    <property type="match status" value="1"/>
</dbReference>
<dbReference type="InterPro" id="IPR036856">
    <property type="entry name" value="Ald_Oxase/Xan_DH_a/b_sf"/>
</dbReference>
<dbReference type="InterPro" id="IPR000674">
    <property type="entry name" value="Ald_Oxase/Xan_DH_a/b"/>
</dbReference>
<dbReference type="InterPro" id="IPR008274">
    <property type="entry name" value="AldOxase/xan_DH_MoCoBD1"/>
</dbReference>
<organism evidence="4 5">
    <name type="scientific">Amycolatopsis rhizosphaerae</name>
    <dbReference type="NCBI Taxonomy" id="2053003"/>
    <lineage>
        <taxon>Bacteria</taxon>
        <taxon>Bacillati</taxon>
        <taxon>Actinomycetota</taxon>
        <taxon>Actinomycetes</taxon>
        <taxon>Pseudonocardiales</taxon>
        <taxon>Pseudonocardiaceae</taxon>
        <taxon>Amycolatopsis</taxon>
    </lineage>
</organism>
<keyword evidence="5" id="KW-1185">Reference proteome</keyword>
<dbReference type="Gene3D" id="3.90.1170.50">
    <property type="entry name" value="Aldehyde oxidase/xanthine dehydrogenase, a/b hammerhead"/>
    <property type="match status" value="1"/>
</dbReference>
<keyword evidence="1" id="KW-0500">Molybdenum</keyword>
<dbReference type="Pfam" id="PF20256">
    <property type="entry name" value="MoCoBD_2"/>
    <property type="match status" value="1"/>
</dbReference>
<dbReference type="PANTHER" id="PTHR11908">
    <property type="entry name" value="XANTHINE DEHYDROGENASE"/>
    <property type="match status" value="1"/>
</dbReference>